<dbReference type="InterPro" id="IPR003343">
    <property type="entry name" value="Big_2"/>
</dbReference>
<reference evidence="4 5" key="1">
    <citation type="submission" date="2024-03" db="EMBL/GenBank/DDBJ databases">
        <title>Human intestinal bacterial collection.</title>
        <authorList>
            <person name="Pauvert C."/>
            <person name="Hitch T.C.A."/>
            <person name="Clavel T."/>
        </authorList>
    </citation>
    <scope>NUCLEOTIDE SEQUENCE [LARGE SCALE GENOMIC DNA]</scope>
    <source>
        <strain evidence="4 5">CLA-AA-H255</strain>
    </source>
</reference>
<evidence type="ECO:0000313" key="4">
    <source>
        <dbReference type="EMBL" id="MEQ2379395.1"/>
    </source>
</evidence>
<keyword evidence="5" id="KW-1185">Reference proteome</keyword>
<feature type="domain" description="BIG2" evidence="3">
    <location>
        <begin position="83"/>
        <end position="159"/>
    </location>
</feature>
<sequence>MEIKMHNEKDNNSKGTANTRTKLSPIAIVLIVIAVIALFSVIIAGAVSSNNKKSGDNTVGMTLTEKNLKPQNNSSNNSVADRSLTKVEILMDDTAVVVGTTFKAAAVVEPENTDKALVWSSSNEDIMKVDSDGVVTVNNVGVAALTATVGDVSDAVAIEGIKSVSAGSANGYVVYTGNGSITGSNSSNSSSSGTSNSGTSGRTGYSYNSEAGSYDDGNSSGTDNGSSDGGYIADDSSNNSDGSYNNNSGNTSNNSGSNSSNTNSTNTGSSSSSTGNSDGMKSTDLPDILGNQGFTREYSNVYIYTENDTYYGEIIIQPEVSIIYIKQRSGGFDSKINSVLSELLPSEYSQVWSNYLSASSDRTFTAEGRKVRIVTAVGGGHSQIVIYN</sequence>
<accession>A0ABV1BUG4</accession>
<protein>
    <submittedName>
        <fullName evidence="4">Ig-like domain-containing protein</fullName>
    </submittedName>
</protein>
<dbReference type="InterPro" id="IPR008964">
    <property type="entry name" value="Invasin/intimin_cell_adhesion"/>
</dbReference>
<feature type="compositionally biased region" description="Low complexity" evidence="1">
    <location>
        <begin position="181"/>
        <end position="279"/>
    </location>
</feature>
<dbReference type="EMBL" id="JBBMER010000003">
    <property type="protein sequence ID" value="MEQ2379395.1"/>
    <property type="molecule type" value="Genomic_DNA"/>
</dbReference>
<name>A0ABV1BUG4_9FIRM</name>
<comment type="caution">
    <text evidence="4">The sequence shown here is derived from an EMBL/GenBank/DDBJ whole genome shotgun (WGS) entry which is preliminary data.</text>
</comment>
<dbReference type="SMART" id="SM00635">
    <property type="entry name" value="BID_2"/>
    <property type="match status" value="1"/>
</dbReference>
<organism evidence="4 5">
    <name type="scientific">[Lactobacillus] rogosae</name>
    <dbReference type="NCBI Taxonomy" id="706562"/>
    <lineage>
        <taxon>Bacteria</taxon>
        <taxon>Bacillati</taxon>
        <taxon>Bacillota</taxon>
        <taxon>Clostridia</taxon>
        <taxon>Lachnospirales</taxon>
        <taxon>Lachnospiraceae</taxon>
        <taxon>Lachnospira</taxon>
    </lineage>
</organism>
<evidence type="ECO:0000313" key="5">
    <source>
        <dbReference type="Proteomes" id="UP001442364"/>
    </source>
</evidence>
<dbReference type="Pfam" id="PF02368">
    <property type="entry name" value="Big_2"/>
    <property type="match status" value="1"/>
</dbReference>
<dbReference type="RefSeq" id="WP_349153447.1">
    <property type="nucleotide sequence ID" value="NZ_JBBMER010000003.1"/>
</dbReference>
<feature type="region of interest" description="Disordered" evidence="1">
    <location>
        <begin position="54"/>
        <end position="79"/>
    </location>
</feature>
<dbReference type="Proteomes" id="UP001442364">
    <property type="component" value="Unassembled WGS sequence"/>
</dbReference>
<dbReference type="Gene3D" id="2.60.40.1080">
    <property type="match status" value="1"/>
</dbReference>
<feature type="transmembrane region" description="Helical" evidence="2">
    <location>
        <begin position="23"/>
        <end position="47"/>
    </location>
</feature>
<dbReference type="SUPFAM" id="SSF49373">
    <property type="entry name" value="Invasin/intimin cell-adhesion fragments"/>
    <property type="match status" value="1"/>
</dbReference>
<proteinExistence type="predicted"/>
<keyword evidence="2" id="KW-0812">Transmembrane</keyword>
<evidence type="ECO:0000259" key="3">
    <source>
        <dbReference type="SMART" id="SM00635"/>
    </source>
</evidence>
<keyword evidence="2" id="KW-0472">Membrane</keyword>
<evidence type="ECO:0000256" key="2">
    <source>
        <dbReference type="SAM" id="Phobius"/>
    </source>
</evidence>
<evidence type="ECO:0000256" key="1">
    <source>
        <dbReference type="SAM" id="MobiDB-lite"/>
    </source>
</evidence>
<keyword evidence="2" id="KW-1133">Transmembrane helix</keyword>
<gene>
    <name evidence="4" type="ORF">WMO14_05815</name>
</gene>
<feature type="region of interest" description="Disordered" evidence="1">
    <location>
        <begin position="181"/>
        <end position="290"/>
    </location>
</feature>